<dbReference type="Proteomes" id="UP000570010">
    <property type="component" value="Unassembled WGS sequence"/>
</dbReference>
<evidence type="ECO:0000313" key="8">
    <source>
        <dbReference type="EMBL" id="MBA4538221.1"/>
    </source>
</evidence>
<comment type="caution">
    <text evidence="9">The sequence shown here is derived from an EMBL/GenBank/DDBJ whole genome shotgun (WGS) entry which is preliminary data.</text>
</comment>
<evidence type="ECO:0000256" key="6">
    <source>
        <dbReference type="ARBA" id="ARBA00023285"/>
    </source>
</evidence>
<keyword evidence="6" id="KW-0170">Cobalt</keyword>
<evidence type="ECO:0000313" key="10">
    <source>
        <dbReference type="Proteomes" id="UP000472971"/>
    </source>
</evidence>
<dbReference type="CDD" id="cd03677">
    <property type="entry name" value="MM_CoA_mutase_beta"/>
    <property type="match status" value="1"/>
</dbReference>
<evidence type="ECO:0000256" key="2">
    <source>
        <dbReference type="ARBA" id="ARBA00008465"/>
    </source>
</evidence>
<comment type="cofactor">
    <cofactor evidence="1">
        <name>adenosylcob(III)alamin</name>
        <dbReference type="ChEBI" id="CHEBI:18408"/>
    </cofactor>
</comment>
<dbReference type="InterPro" id="IPR006099">
    <property type="entry name" value="MeMalonylCoA_mutase_a/b_cat"/>
</dbReference>
<sequence>MKLESMKNQSFPSVSYEQWNKKAEESLKGKTVDSLKRKTYEQIQLNPLYTRENVNSSNDYTQYPGLGDFRRGISPLGYLSTPWKIAQKLSTENVSDLKDKLYQALKKGQNAISFQLNEGLVTNVESFSELLKDIYTKFPFSIHAEVWQKEILSFLSKLAETNKGDKAKISGFIASDPIGLLVQKGGLVKTISETYDDWANVISSASEQFPHLKTIYVDSTVYHNGGGNAVQELAAAIATGVYHIEELLKRGLSIEKILSKIVFGFSIGANFFMETAKLRAARLIWRKVTEAYGASESLGKMVIFAETSRFTKTVYDPYVNMLRAGNEAFAAVLGGVQYLHVSSFDETFNKQTEFSERIARNTQLILKEESHLHRVVDPGGGSYYIEHLTTELATKAWEMFLEIEENEGIFAVLKSGWLQGEILSIKEQRMKDVFTRKQSIIGTNIYANLSEETPSHLGTETEEKESAYRETVEPILQERLAEPYERLRKQAEKLHPVVGLICIGELKKHKARADFMAGFFAAGGIKTDRSAGLEANSDVLSFIEETKYSHYALCGSDEQYAQYGADLVKFIKEKYPNIHIFMAGKPNNKEQANLTAAGIDEFVHVKSNCYATLSNLLKGLEAEQDAK</sequence>
<dbReference type="InterPro" id="IPR016176">
    <property type="entry name" value="Cbl-dep_enz_cat"/>
</dbReference>
<dbReference type="PANTHER" id="PTHR48101">
    <property type="entry name" value="METHYLMALONYL-COA MUTASE, MITOCHONDRIAL-RELATED"/>
    <property type="match status" value="1"/>
</dbReference>
<organism evidence="9 10">
    <name type="scientific">Bacillus aquiflavi</name>
    <dbReference type="NCBI Taxonomy" id="2672567"/>
    <lineage>
        <taxon>Bacteria</taxon>
        <taxon>Bacillati</taxon>
        <taxon>Bacillota</taxon>
        <taxon>Bacilli</taxon>
        <taxon>Bacillales</taxon>
        <taxon>Bacillaceae</taxon>
        <taxon>Bacillus</taxon>
    </lineage>
</organism>
<evidence type="ECO:0000256" key="1">
    <source>
        <dbReference type="ARBA" id="ARBA00001922"/>
    </source>
</evidence>
<keyword evidence="10" id="KW-1185">Reference proteome</keyword>
<reference evidence="9 10" key="1">
    <citation type="submission" date="2020-02" db="EMBL/GenBank/DDBJ databases">
        <title>Bacillus aquiflavi sp. nov., isolated from yellow water of strong flavor Chinese baijiu in Yibin region of China.</title>
        <authorList>
            <person name="Xie J."/>
        </authorList>
    </citation>
    <scope>NUCLEOTIDE SEQUENCE [LARGE SCALE GENOMIC DNA]</scope>
    <source>
        <strain evidence="9 10">3H-10</strain>
    </source>
</reference>
<dbReference type="AlphaFoldDB" id="A0A6B3VWE2"/>
<dbReference type="SUPFAM" id="SSF51703">
    <property type="entry name" value="Cobalamin (vitamin B12)-dependent enzymes"/>
    <property type="match status" value="1"/>
</dbReference>
<evidence type="ECO:0000313" key="11">
    <source>
        <dbReference type="Proteomes" id="UP000570010"/>
    </source>
</evidence>
<dbReference type="GO" id="GO:0016866">
    <property type="term" value="F:intramolecular transferase activity"/>
    <property type="evidence" value="ECO:0007669"/>
    <property type="project" value="InterPro"/>
</dbReference>
<dbReference type="InterPro" id="IPR058549">
    <property type="entry name" value="MeMalonylCoA_mutase_a/b_site"/>
</dbReference>
<protein>
    <recommendedName>
        <fullName evidence="3">methylmalonyl-CoA mutase</fullName>
        <ecNumber evidence="3">5.4.99.2</ecNumber>
    </recommendedName>
</protein>
<proteinExistence type="inferred from homology"/>
<keyword evidence="5" id="KW-0413">Isomerase</keyword>
<evidence type="ECO:0000256" key="3">
    <source>
        <dbReference type="ARBA" id="ARBA00012398"/>
    </source>
</evidence>
<dbReference type="PANTHER" id="PTHR48101:SF1">
    <property type="entry name" value="METHYLMALONYL-COA MUTASE, LARGE SUBUNIT"/>
    <property type="match status" value="1"/>
</dbReference>
<evidence type="ECO:0000313" key="9">
    <source>
        <dbReference type="EMBL" id="NEY82540.1"/>
    </source>
</evidence>
<accession>A0A6B3VWE2</accession>
<dbReference type="EMBL" id="JACEIO010000037">
    <property type="protein sequence ID" value="MBA4538221.1"/>
    <property type="molecule type" value="Genomic_DNA"/>
</dbReference>
<reference evidence="8 11" key="2">
    <citation type="submission" date="2020-07" db="EMBL/GenBank/DDBJ databases">
        <authorList>
            <person name="Feng H."/>
        </authorList>
    </citation>
    <scope>NUCLEOTIDE SEQUENCE [LARGE SCALE GENOMIC DNA]</scope>
    <source>
        <strain evidence="11">s-12</strain>
        <strain evidence="8">S-12</strain>
    </source>
</reference>
<dbReference type="EMBL" id="JAAIWN010000037">
    <property type="protein sequence ID" value="NEY82540.1"/>
    <property type="molecule type" value="Genomic_DNA"/>
</dbReference>
<dbReference type="GO" id="GO:0031419">
    <property type="term" value="F:cobalamin binding"/>
    <property type="evidence" value="ECO:0007669"/>
    <property type="project" value="InterPro"/>
</dbReference>
<dbReference type="Proteomes" id="UP000472971">
    <property type="component" value="Unassembled WGS sequence"/>
</dbReference>
<evidence type="ECO:0000259" key="7">
    <source>
        <dbReference type="Pfam" id="PF01642"/>
    </source>
</evidence>
<evidence type="ECO:0000256" key="5">
    <source>
        <dbReference type="ARBA" id="ARBA00023235"/>
    </source>
</evidence>
<dbReference type="PROSITE" id="PS00544">
    <property type="entry name" value="METMALONYL_COA_MUTASE"/>
    <property type="match status" value="1"/>
</dbReference>
<keyword evidence="4" id="KW-0846">Cobalamin</keyword>
<dbReference type="Gene3D" id="3.20.20.240">
    <property type="entry name" value="Methylmalonyl-CoA mutase"/>
    <property type="match status" value="1"/>
</dbReference>
<feature type="domain" description="Methylmalonyl-CoA mutase alpha/beta chain catalytic" evidence="7">
    <location>
        <begin position="38"/>
        <end position="116"/>
    </location>
</feature>
<dbReference type="RefSeq" id="WP_163242945.1">
    <property type="nucleotide sequence ID" value="NZ_JAAIWN010000037.1"/>
</dbReference>
<comment type="similarity">
    <text evidence="2">Belongs to the methylmalonyl-CoA mutase family.</text>
</comment>
<evidence type="ECO:0000256" key="4">
    <source>
        <dbReference type="ARBA" id="ARBA00022628"/>
    </source>
</evidence>
<dbReference type="EC" id="5.4.99.2" evidence="3"/>
<feature type="domain" description="Methylmalonyl-CoA mutase alpha/beta chain catalytic" evidence="7">
    <location>
        <begin position="121"/>
        <end position="482"/>
    </location>
</feature>
<name>A0A6B3VWE2_9BACI</name>
<dbReference type="Gene3D" id="3.40.50.280">
    <property type="entry name" value="Cobalamin-binding domain"/>
    <property type="match status" value="1"/>
</dbReference>
<dbReference type="Pfam" id="PF01642">
    <property type="entry name" value="MM_CoA_mutase"/>
    <property type="match status" value="2"/>
</dbReference>
<gene>
    <name evidence="9" type="ORF">G4D64_13750</name>
    <name evidence="8" type="ORF">H1Z61_14025</name>
</gene>